<comment type="subcellular location">
    <subcellularLocation>
        <location evidence="1">Secreted</location>
    </subcellularLocation>
</comment>
<name>A0A2D0QRG9_ICTPU</name>
<evidence type="ECO:0000256" key="2">
    <source>
        <dbReference type="ARBA" id="ARBA00010575"/>
    </source>
</evidence>
<evidence type="ECO:0000256" key="4">
    <source>
        <dbReference type="ARBA" id="ARBA00022729"/>
    </source>
</evidence>
<reference evidence="6" key="1">
    <citation type="journal article" date="2016" name="Nat. Commun.">
        <title>The channel catfish genome sequence provides insights into the evolution of scale formation in teleosts.</title>
        <authorList>
            <person name="Liu Z."/>
            <person name="Liu S."/>
            <person name="Yao J."/>
            <person name="Bao L."/>
            <person name="Zhang J."/>
            <person name="Li Y."/>
            <person name="Jiang C."/>
            <person name="Sun L."/>
            <person name="Wang R."/>
            <person name="Zhang Y."/>
            <person name="Zhou T."/>
            <person name="Zeng Q."/>
            <person name="Fu Q."/>
            <person name="Gao S."/>
            <person name="Li N."/>
            <person name="Koren S."/>
            <person name="Jiang Y."/>
            <person name="Zimin A."/>
            <person name="Xu P."/>
            <person name="Phillippy A.M."/>
            <person name="Geng X."/>
            <person name="Song L."/>
            <person name="Sun F."/>
            <person name="Li C."/>
            <person name="Wang X."/>
            <person name="Chen A."/>
            <person name="Jin Y."/>
            <person name="Yuan Z."/>
            <person name="Yang Y."/>
            <person name="Tan S."/>
            <person name="Peatman E."/>
            <person name="Lu J."/>
            <person name="Qin Z."/>
            <person name="Dunham R."/>
            <person name="Li Z."/>
            <person name="Sonstegard T."/>
            <person name="Feng J."/>
            <person name="Danzmann R.G."/>
            <person name="Schroeder S."/>
            <person name="Scheffler B."/>
            <person name="Duke M.V."/>
            <person name="Ballard L."/>
            <person name="Kucuktas H."/>
            <person name="Kaltenboeck L."/>
            <person name="Liu H."/>
            <person name="Armbruster J."/>
            <person name="Xie Y."/>
            <person name="Kirby M.L."/>
            <person name="Tian Y."/>
            <person name="Flanagan M.E."/>
            <person name="Mu W."/>
            <person name="Waldbieser G.C."/>
        </authorList>
    </citation>
    <scope>NUCLEOTIDE SEQUENCE [LARGE SCALE GENOMIC DNA]</scope>
    <source>
        <strain evidence="6">SDA103</strain>
    </source>
</reference>
<keyword evidence="3" id="KW-0964">Secreted</keyword>
<reference evidence="7" key="2">
    <citation type="submission" date="2025-08" db="UniProtKB">
        <authorList>
            <consortium name="RefSeq"/>
        </authorList>
    </citation>
    <scope>IDENTIFICATION</scope>
    <source>
        <tissue evidence="7">Blood</tissue>
    </source>
</reference>
<dbReference type="OMA" id="HKGPPLK"/>
<dbReference type="KEGG" id="ipu:108264181"/>
<keyword evidence="5" id="KW-1015">Disulfide bond</keyword>
<dbReference type="Pfam" id="PF00214">
    <property type="entry name" value="Calc_CGRP_IAPP"/>
    <property type="match status" value="1"/>
</dbReference>
<dbReference type="GO" id="GO:0005179">
    <property type="term" value="F:hormone activity"/>
    <property type="evidence" value="ECO:0007669"/>
    <property type="project" value="InterPro"/>
</dbReference>
<sequence>MTTPPLMRARSATLLLLLLLLILLITVHVLAAAPARASSRNRLSFPRKFWNFEAGSDIAMETTIKPLTGVKDVVRERHLVWRDLEHKDPLLSNSHTPLGQILIPERRKRGRRQALFGSRGHVHGQLMRVGCVLGTCQVQTLSYRLYQLISQRKKEHSSPVNPRSPHSYG</sequence>
<dbReference type="InterPro" id="IPR021116">
    <property type="entry name" value="Calcitonin/adrenomedullin"/>
</dbReference>
<protein>
    <submittedName>
        <fullName evidence="7">Protein ADM2</fullName>
    </submittedName>
</protein>
<keyword evidence="4" id="KW-0732">Signal</keyword>
<evidence type="ECO:0000313" key="7">
    <source>
        <dbReference type="RefSeq" id="XP_047010587.1"/>
    </source>
</evidence>
<proteinExistence type="inferred from homology"/>
<evidence type="ECO:0000256" key="3">
    <source>
        <dbReference type="ARBA" id="ARBA00022525"/>
    </source>
</evidence>
<dbReference type="GeneID" id="108264181"/>
<evidence type="ECO:0000256" key="1">
    <source>
        <dbReference type="ARBA" id="ARBA00004613"/>
    </source>
</evidence>
<keyword evidence="6" id="KW-1185">Reference proteome</keyword>
<dbReference type="OrthoDB" id="9907777at2759"/>
<dbReference type="Proteomes" id="UP000221080">
    <property type="component" value="Chromosome 4"/>
</dbReference>
<evidence type="ECO:0000313" key="6">
    <source>
        <dbReference type="Proteomes" id="UP000221080"/>
    </source>
</evidence>
<evidence type="ECO:0000256" key="5">
    <source>
        <dbReference type="ARBA" id="ARBA00023157"/>
    </source>
</evidence>
<dbReference type="PANTHER" id="PTHR23414:SF2">
    <property type="entry name" value="PROTEIN ADM2"/>
    <property type="match status" value="1"/>
</dbReference>
<dbReference type="STRING" id="7998.ENSIPUP00000007464"/>
<dbReference type="PANTHER" id="PTHR23414">
    <property type="entry name" value="ADRENOMEDULLIN, ADM"/>
    <property type="match status" value="1"/>
</dbReference>
<dbReference type="GO" id="GO:0003073">
    <property type="term" value="P:regulation of systemic arterial blood pressure"/>
    <property type="evidence" value="ECO:0007669"/>
    <property type="project" value="TreeGrafter"/>
</dbReference>
<gene>
    <name evidence="7" type="primary">adm2b</name>
</gene>
<dbReference type="InterPro" id="IPR051665">
    <property type="entry name" value="Adrenomedullin-reg_peptide"/>
</dbReference>
<accession>A0A2D0QRG9</accession>
<dbReference type="GO" id="GO:0007189">
    <property type="term" value="P:adenylate cyclase-activating G protein-coupled receptor signaling pathway"/>
    <property type="evidence" value="ECO:0007669"/>
    <property type="project" value="TreeGrafter"/>
</dbReference>
<comment type="similarity">
    <text evidence="2">Belongs to the adrenomedullin family.</text>
</comment>
<dbReference type="AlphaFoldDB" id="A0A2D0QRG9"/>
<dbReference type="GO" id="GO:0010460">
    <property type="term" value="P:positive regulation of heart rate"/>
    <property type="evidence" value="ECO:0007669"/>
    <property type="project" value="TreeGrafter"/>
</dbReference>
<organism evidence="6 7">
    <name type="scientific">Ictalurus punctatus</name>
    <name type="common">Channel catfish</name>
    <name type="synonym">Silurus punctatus</name>
    <dbReference type="NCBI Taxonomy" id="7998"/>
    <lineage>
        <taxon>Eukaryota</taxon>
        <taxon>Metazoa</taxon>
        <taxon>Chordata</taxon>
        <taxon>Craniata</taxon>
        <taxon>Vertebrata</taxon>
        <taxon>Euteleostomi</taxon>
        <taxon>Actinopterygii</taxon>
        <taxon>Neopterygii</taxon>
        <taxon>Teleostei</taxon>
        <taxon>Ostariophysi</taxon>
        <taxon>Siluriformes</taxon>
        <taxon>Ictaluridae</taxon>
        <taxon>Ictalurus</taxon>
    </lineage>
</organism>
<dbReference type="CTD" id="100322075"/>
<dbReference type="RefSeq" id="XP_047010587.1">
    <property type="nucleotide sequence ID" value="XM_047154631.2"/>
</dbReference>
<dbReference type="GO" id="GO:0005576">
    <property type="term" value="C:extracellular region"/>
    <property type="evidence" value="ECO:0007669"/>
    <property type="project" value="UniProtKB-SubCell"/>
</dbReference>